<dbReference type="EMBL" id="JAGKQM010000013">
    <property type="protein sequence ID" value="KAH0893070.1"/>
    <property type="molecule type" value="Genomic_DNA"/>
</dbReference>
<name>A0ABQ8AKJ8_BRANA</name>
<sequence>AEEILHIFLQNLSTPTTWGQEMTYSHQTQDLRSCRTPLQGRITPYKQYLVHASSRSKPRIAPQQYFVPAGSRFQPWITPLRSLVPAGSRFQPKIRSLPSLVPAGPGSQLQSMPLQTLDSIFSTGGIHHQHQYQWIIH</sequence>
<feature type="non-terminal residue" evidence="1">
    <location>
        <position position="1"/>
    </location>
</feature>
<evidence type="ECO:0000313" key="1">
    <source>
        <dbReference type="EMBL" id="KAH0893070.1"/>
    </source>
</evidence>
<dbReference type="Proteomes" id="UP000824890">
    <property type="component" value="Unassembled WGS sequence"/>
</dbReference>
<proteinExistence type="predicted"/>
<gene>
    <name evidence="1" type="ORF">HID58_055499</name>
</gene>
<evidence type="ECO:0000313" key="2">
    <source>
        <dbReference type="Proteomes" id="UP000824890"/>
    </source>
</evidence>
<organism evidence="1 2">
    <name type="scientific">Brassica napus</name>
    <name type="common">Rape</name>
    <dbReference type="NCBI Taxonomy" id="3708"/>
    <lineage>
        <taxon>Eukaryota</taxon>
        <taxon>Viridiplantae</taxon>
        <taxon>Streptophyta</taxon>
        <taxon>Embryophyta</taxon>
        <taxon>Tracheophyta</taxon>
        <taxon>Spermatophyta</taxon>
        <taxon>Magnoliopsida</taxon>
        <taxon>eudicotyledons</taxon>
        <taxon>Gunneridae</taxon>
        <taxon>Pentapetalae</taxon>
        <taxon>rosids</taxon>
        <taxon>malvids</taxon>
        <taxon>Brassicales</taxon>
        <taxon>Brassicaceae</taxon>
        <taxon>Brassiceae</taxon>
        <taxon>Brassica</taxon>
    </lineage>
</organism>
<reference evidence="1 2" key="1">
    <citation type="submission" date="2021-05" db="EMBL/GenBank/DDBJ databases">
        <title>Genome Assembly of Synthetic Allotetraploid Brassica napus Reveals Homoeologous Exchanges between Subgenomes.</title>
        <authorList>
            <person name="Davis J.T."/>
        </authorList>
    </citation>
    <scope>NUCLEOTIDE SEQUENCE [LARGE SCALE GENOMIC DNA]</scope>
    <source>
        <strain evidence="2">cv. Da-Ae</strain>
        <tissue evidence="1">Seedling</tissue>
    </source>
</reference>
<keyword evidence="2" id="KW-1185">Reference proteome</keyword>
<protein>
    <submittedName>
        <fullName evidence="1">Uncharacterized protein</fullName>
    </submittedName>
</protein>
<comment type="caution">
    <text evidence="1">The sequence shown here is derived from an EMBL/GenBank/DDBJ whole genome shotgun (WGS) entry which is preliminary data.</text>
</comment>
<accession>A0ABQ8AKJ8</accession>